<evidence type="ECO:0000313" key="2">
    <source>
        <dbReference type="EMBL" id="OLP93483.1"/>
    </source>
</evidence>
<keyword evidence="3" id="KW-1185">Reference proteome</keyword>
<comment type="caution">
    <text evidence="2">The sequence shown here is derived from an EMBL/GenBank/DDBJ whole genome shotgun (WGS) entry which is preliminary data.</text>
</comment>
<feature type="region of interest" description="Disordered" evidence="1">
    <location>
        <begin position="1"/>
        <end position="41"/>
    </location>
</feature>
<name>A0A1Q9DE39_SYMMI</name>
<dbReference type="AlphaFoldDB" id="A0A1Q9DE39"/>
<dbReference type="EMBL" id="LSRX01000578">
    <property type="protein sequence ID" value="OLP93483.1"/>
    <property type="molecule type" value="Genomic_DNA"/>
</dbReference>
<gene>
    <name evidence="2" type="ORF">AK812_SmicGene24604</name>
</gene>
<dbReference type="Proteomes" id="UP000186817">
    <property type="component" value="Unassembled WGS sequence"/>
</dbReference>
<organism evidence="2 3">
    <name type="scientific">Symbiodinium microadriaticum</name>
    <name type="common">Dinoflagellate</name>
    <name type="synonym">Zooxanthella microadriatica</name>
    <dbReference type="NCBI Taxonomy" id="2951"/>
    <lineage>
        <taxon>Eukaryota</taxon>
        <taxon>Sar</taxon>
        <taxon>Alveolata</taxon>
        <taxon>Dinophyceae</taxon>
        <taxon>Suessiales</taxon>
        <taxon>Symbiodiniaceae</taxon>
        <taxon>Symbiodinium</taxon>
    </lineage>
</organism>
<feature type="compositionally biased region" description="Basic residues" evidence="1">
    <location>
        <begin position="1"/>
        <end position="34"/>
    </location>
</feature>
<protein>
    <submittedName>
        <fullName evidence="2">Uncharacterized protein</fullName>
    </submittedName>
</protein>
<sequence>MPPKKVAKSAMKKAKAKAMKKTKPMKVKDAKKKPAASSVPHTQGRWEFNSAACRGAQTHPLGGLGGEFAHAGVPAAPGLIEIWSAALQRAYSNVAVSAWAEDNCVKGEASCWQLFHHIHKEYDYNNQPKDADTHMVAFLPVEKKFPDDFPKPVANEEPYDAHILCRGDAAREAVQAFIGAAGLKHGLKVEGSKCYIGDFITICKQEYPDELKKAAEDLKQVEFNYEEAKKLQLIGRNGKDIRKADYNCITKNDVMEEVKKLADMATVRVGLRGGCPDWCIDGTSKYMKVNVMGVVHWFSLRMRACRILRHRHLGGLPNGGEECESESQDLSESEVEILRQAPLAWNPSSICLKELQQKSEEELKLWIQGALKQTGQVPSLGPGDEVETAPGEAAPGELYEVVYDSVWIRREPDAKAARVSKRIKGQRLQILEFDETGFWGRTVFKTSEGMDEGWMLLAHGEFGELLRPVHDDGQGFVVRPQ</sequence>
<reference evidence="2 3" key="1">
    <citation type="submission" date="2016-02" db="EMBL/GenBank/DDBJ databases">
        <title>Genome analysis of coral dinoflagellate symbionts highlights evolutionary adaptations to a symbiotic lifestyle.</title>
        <authorList>
            <person name="Aranda M."/>
            <person name="Li Y."/>
            <person name="Liew Y.J."/>
            <person name="Baumgarten S."/>
            <person name="Simakov O."/>
            <person name="Wilson M."/>
            <person name="Piel J."/>
            <person name="Ashoor H."/>
            <person name="Bougouffa S."/>
            <person name="Bajic V.B."/>
            <person name="Ryu T."/>
            <person name="Ravasi T."/>
            <person name="Bayer T."/>
            <person name="Micklem G."/>
            <person name="Kim H."/>
            <person name="Bhak J."/>
            <person name="Lajeunesse T.C."/>
            <person name="Voolstra C.R."/>
        </authorList>
    </citation>
    <scope>NUCLEOTIDE SEQUENCE [LARGE SCALE GENOMIC DNA]</scope>
    <source>
        <strain evidence="2 3">CCMP2467</strain>
    </source>
</reference>
<evidence type="ECO:0000313" key="3">
    <source>
        <dbReference type="Proteomes" id="UP000186817"/>
    </source>
</evidence>
<dbReference type="OrthoDB" id="415656at2759"/>
<accession>A0A1Q9DE39</accession>
<proteinExistence type="predicted"/>
<evidence type="ECO:0000256" key="1">
    <source>
        <dbReference type="SAM" id="MobiDB-lite"/>
    </source>
</evidence>